<organism evidence="1 2">
    <name type="scientific">Bacillus phage SalinJah</name>
    <dbReference type="NCBI Taxonomy" id="1837830"/>
    <lineage>
        <taxon>Viruses</taxon>
        <taxon>Duplodnaviria</taxon>
        <taxon>Heunggongvirae</taxon>
        <taxon>Uroviricota</taxon>
        <taxon>Caudoviricetes</taxon>
        <taxon>Herelleviridae</taxon>
        <taxon>Bastillevirinae</taxon>
        <taxon>Wphvirus</taxon>
        <taxon>Wphvirus BPS13</taxon>
    </lineage>
</organism>
<dbReference type="Proteomes" id="UP000203219">
    <property type="component" value="Segment"/>
</dbReference>
<protein>
    <submittedName>
        <fullName evidence="1">Uncharacterized protein</fullName>
    </submittedName>
</protein>
<evidence type="ECO:0000313" key="2">
    <source>
        <dbReference type="Proteomes" id="UP000203219"/>
    </source>
</evidence>
<gene>
    <name evidence="1" type="ORF">SALINJAH_217</name>
</gene>
<dbReference type="GeneID" id="29060025"/>
<sequence>MKGLDVIEYELGEMRAKNRRRKSMLENQKGDERTVEYLARVAKNYAITEVAIYQYDLAVQLLKGAHSKLNGGVN</sequence>
<dbReference type="EMBL" id="KX011169">
    <property type="protein sequence ID" value="ANH50774.1"/>
    <property type="molecule type" value="Genomic_DNA"/>
</dbReference>
<dbReference type="KEGG" id="vg:29060025"/>
<proteinExistence type="predicted"/>
<name>A0A173GBP7_9CAUD</name>
<reference evidence="2" key="1">
    <citation type="submission" date="2016-04" db="EMBL/GenBank/DDBJ databases">
        <authorList>
            <person name="Adebesin M.O."/>
            <person name="Ahama K."/>
            <person name="Alekasir E.M."/>
            <person name="Ali S."/>
            <person name="Aligholizadeh E."/>
            <person name="Allison J.M."/>
            <person name="Alzaher A."/>
            <person name="Andaya C.D."/>
            <person name="Asfaw S."/>
            <person name="Bansal N."/>
            <person name="Beauchard M.A."/>
            <person name="Betancourt K.A."/>
            <person name="Bhatia B."/>
            <person name="Boretti N.A."/>
            <person name="Brondi J.N."/>
            <person name="Byrd C.E."/>
            <person name="Cao A."/>
            <person name="Cardosa E.A."/>
            <person name="Carter A."/>
            <person name="Chen S."/>
            <person name="Chen Y."/>
            <person name="Clara V.K."/>
            <person name="Cobuzzi M."/>
            <person name="Conn O.L."/>
            <person name="Crosby I.A."/>
            <person name="Daly S.B."/>
            <person name="Depaz I.X."/>
            <person name="Dhaurali S."/>
            <person name="Dowdy K.M."/>
            <person name="Edokobi N.B."/>
            <person name="Ekanayake A.B."/>
            <person name="Ekekwe S.O."/>
            <person name="Emond M.A."/>
            <person name="Endres L."/>
            <person name="Eng S."/>
            <person name="Felkoski S.A."/>
            <person name="Gant C.D."/>
            <person name="Gaskin B."/>
            <person name="Gondal S."/>
            <person name="Gutmann J."/>
            <person name="Ha T.-A."/>
            <person name="Habteyes H."/>
            <person name="Hariri O."/>
            <person name="Healey R.M."/>
            <person name="Heins J.L."/>
            <person name="Henderson A.L."/>
            <person name="Hernandez F.M."/>
            <person name="Hoang P.T."/>
            <person name="Hope K.T."/>
            <person name="Husna A."/>
            <person name="Hussain A."/>
            <person name="Imani O."/>
            <person name="Jackson N.L."/>
            <person name="Jacob V.M."/>
            <person name="Kang C."/>
            <person name="Kantov R.M."/>
            <person name="Kavuru S."/>
            <person name="Kerr M.S."/>
            <person name="Khan O.A."/>
            <person name="Khan T.M."/>
            <person name="King T."/>
            <person name="Kulkarni R."/>
            <person name="Li A."/>
            <person name="Maczka C."/>
            <person name="Maisonet E."/>
            <person name="Majethia P.M."/>
            <person name="Malik D.A."/>
            <person name="Mariam A."/>
            <person name="Marquess E.B."/>
            <person name="Mattison J."/>
            <person name="Mcdonald N."/>
            <person name="Mehr S."/>
            <person name="Mengers S.R."/>
            <person name="Michaels D.P."/>
            <person name="Mondal S."/>
            <person name="Monney D.B."/>
            <person name="Nakhleh S.I."/>
            <person name="Ndubuizu N.C."/>
            <person name="Nguyen A.H."/>
            <person name="Nguyen K.M."/>
            <person name="Nguyen M.T."/>
            <person name="Nicholas M.L."/>
            <person name="Nimalan J.P."/>
            <person name="O'Connell R.A."/>
            <person name="Odoi E."/>
            <person name="Ojo L."/>
            <person name="Okoye A.E."/>
            <person name="Olateru-Olagbegi O."/>
            <person name="Osei K.V."/>
            <person name="Osei-Tutu A."/>
            <person name="Palilla A.M."/>
            <person name="Pancholi S."/>
            <person name="Park J.H."/>
            <person name="Patel K."/>
            <person name="Patel P."/>
            <person name="Pennington E."/>
            <person name="Peterson R.E."/>
            <person name="Pon J."/>
            <person name="Pourkarim H."/>
            <person name="Reed M.L."/>
            <person name="Rottman V."/>
            <person name="Salazar J."/>
            <person name="Samet S."/>
            <person name="Sendze O."/>
            <person name="Stelmack M.A."/>
            <person name="Stinnett R."/>
            <person name="Tchouaga A.L."/>
            <person name="Thompson E.M."/>
            <person name="Tran N.G."/>
            <person name="Truong T."/>
            <person name="Udo J.A."/>
            <person name="Verona L.T."/>
            <person name="Vu T.-Q."/>
            <person name="Wade J."/>
            <person name="Wang N.Q."/>
            <person name="Waters Z.M."/>
            <person name="Wellman R.J."/>
            <person name="Woldegabreal S."/>
            <person name="Yee A.C."/>
            <person name="Yirefu M."/>
            <person name="Zahangir S."/>
            <person name="Zhai Y."/>
            <person name="Devine C.L."/>
            <person name="Liao K."/>
            <person name="Prasad P.K."/>
            <person name="Ruthenberg K.J."/>
            <person name="Shonk J.A."/>
            <person name="Way M."/>
            <person name="Yousufi H.K."/>
            <person name="Cao L."/>
            <person name="Fox J."/>
            <person name="Hobbs E."/>
            <person name="Kilic S."/>
            <person name="Nunn R."/>
            <person name="Patel R."/>
            <person name="Rubenstein M."/>
            <person name="Cresawn S.G."/>
            <person name="Russell D.A."/>
            <person name="Pope W.H."/>
            <person name="Jacobs-Sera D."/>
            <person name="Hendrix R.W."/>
            <person name="Hatfull G.F."/>
            <person name="Erill I."/>
            <person name="Caruso S.M."/>
        </authorList>
    </citation>
    <scope>NUCLEOTIDE SEQUENCE [LARGE SCALE GENOMIC DNA]</scope>
</reference>
<dbReference type="RefSeq" id="YP_009282171.1">
    <property type="nucleotide sequence ID" value="NC_031034.1"/>
</dbReference>
<evidence type="ECO:0000313" key="1">
    <source>
        <dbReference type="EMBL" id="ANH50774.1"/>
    </source>
</evidence>
<accession>A0A173GBP7</accession>